<evidence type="ECO:0000313" key="2">
    <source>
        <dbReference type="Proteomes" id="UP001428341"/>
    </source>
</evidence>
<organism evidence="1 2">
    <name type="scientific">Citrus x changshan-huyou</name>
    <dbReference type="NCBI Taxonomy" id="2935761"/>
    <lineage>
        <taxon>Eukaryota</taxon>
        <taxon>Viridiplantae</taxon>
        <taxon>Streptophyta</taxon>
        <taxon>Embryophyta</taxon>
        <taxon>Tracheophyta</taxon>
        <taxon>Spermatophyta</taxon>
        <taxon>Magnoliopsida</taxon>
        <taxon>eudicotyledons</taxon>
        <taxon>Gunneridae</taxon>
        <taxon>Pentapetalae</taxon>
        <taxon>rosids</taxon>
        <taxon>malvids</taxon>
        <taxon>Sapindales</taxon>
        <taxon>Rutaceae</taxon>
        <taxon>Aurantioideae</taxon>
        <taxon>Citrus</taxon>
    </lineage>
</organism>
<proteinExistence type="predicted"/>
<keyword evidence="2" id="KW-1185">Reference proteome</keyword>
<comment type="caution">
    <text evidence="1">The sequence shown here is derived from an EMBL/GenBank/DDBJ whole genome shotgun (WGS) entry which is preliminary data.</text>
</comment>
<dbReference type="EMBL" id="JBCGBO010000003">
    <property type="protein sequence ID" value="KAK9215189.1"/>
    <property type="molecule type" value="Genomic_DNA"/>
</dbReference>
<protein>
    <submittedName>
        <fullName evidence="1">Uncharacterized protein</fullName>
    </submittedName>
</protein>
<accession>A0AAP0QUK0</accession>
<reference evidence="1 2" key="1">
    <citation type="submission" date="2024-05" db="EMBL/GenBank/DDBJ databases">
        <title>Haplotype-resolved chromosome-level genome assembly of Huyou (Citrus changshanensis).</title>
        <authorList>
            <person name="Miao C."/>
            <person name="Chen W."/>
            <person name="Wu Y."/>
            <person name="Wang L."/>
            <person name="Zhao S."/>
            <person name="Grierson D."/>
            <person name="Xu C."/>
            <person name="Chen K."/>
        </authorList>
    </citation>
    <scope>NUCLEOTIDE SEQUENCE [LARGE SCALE GENOMIC DNA]</scope>
    <source>
        <strain evidence="1">01-14</strain>
        <tissue evidence="1">Leaf</tissue>
    </source>
</reference>
<dbReference type="Proteomes" id="UP001428341">
    <property type="component" value="Unassembled WGS sequence"/>
</dbReference>
<gene>
    <name evidence="1" type="ORF">WN944_007192</name>
</gene>
<sequence>MRRLKILRKKPVTSIDMRLIISMTFVMQCSYIKYKYKYLCIELKQVLKKTNKENKEPYYQSVRRYCTAIPTWVDEFNQFIEKEKHNDTTLPSNNHRQSLINGFRPHDPPKSFYKLKDLDTIDVRFVWYFTCNLESQITKEFHTRVNFFFQSRLKNHMITSFIN</sequence>
<name>A0AAP0QUK0_9ROSI</name>
<dbReference type="AlphaFoldDB" id="A0AAP0QUK0"/>
<evidence type="ECO:0000313" key="1">
    <source>
        <dbReference type="EMBL" id="KAK9215189.1"/>
    </source>
</evidence>